<evidence type="ECO:0000313" key="5">
    <source>
        <dbReference type="Proteomes" id="UP000245845"/>
    </source>
</evidence>
<proteinExistence type="inferred from homology"/>
<dbReference type="Pfam" id="PF00561">
    <property type="entry name" value="Abhydrolase_1"/>
    <property type="match status" value="1"/>
</dbReference>
<comment type="caution">
    <text evidence="4">The sequence shown here is derived from an EMBL/GenBank/DDBJ whole genome shotgun (WGS) entry which is preliminary data.</text>
</comment>
<comment type="similarity">
    <text evidence="1">Belongs to the peptidase S33 family.</text>
</comment>
<evidence type="ECO:0000259" key="3">
    <source>
        <dbReference type="Pfam" id="PF00561"/>
    </source>
</evidence>
<dbReference type="GO" id="GO:0006508">
    <property type="term" value="P:proteolysis"/>
    <property type="evidence" value="ECO:0007669"/>
    <property type="project" value="InterPro"/>
</dbReference>
<evidence type="ECO:0000313" key="4">
    <source>
        <dbReference type="EMBL" id="PWJ28202.1"/>
    </source>
</evidence>
<dbReference type="GO" id="GO:0004177">
    <property type="term" value="F:aminopeptidase activity"/>
    <property type="evidence" value="ECO:0007669"/>
    <property type="project" value="UniProtKB-EC"/>
</dbReference>
<organism evidence="4 5">
    <name type="scientific">Faecalicatena orotica</name>
    <dbReference type="NCBI Taxonomy" id="1544"/>
    <lineage>
        <taxon>Bacteria</taxon>
        <taxon>Bacillati</taxon>
        <taxon>Bacillota</taxon>
        <taxon>Clostridia</taxon>
        <taxon>Lachnospirales</taxon>
        <taxon>Lachnospiraceae</taxon>
        <taxon>Faecalicatena</taxon>
    </lineage>
</organism>
<dbReference type="PANTHER" id="PTHR43798:SF33">
    <property type="entry name" value="HYDROLASE, PUTATIVE (AFU_ORTHOLOGUE AFUA_2G14860)-RELATED"/>
    <property type="match status" value="1"/>
</dbReference>
<feature type="domain" description="AB hydrolase-1" evidence="3">
    <location>
        <begin position="34"/>
        <end position="277"/>
    </location>
</feature>
<protein>
    <submittedName>
        <fullName evidence="4">Proline iminopeptidase</fullName>
    </submittedName>
</protein>
<sequence length="299" mass="34234">MFAEINGARIFFDVEGKQFVPEGPVMKEKQVCFVVHGGPGCDHGDYCPVLSPLSDYMQLVYIDYRGNGRSERTKKEEYTLDQNVEDIEGLRKYLGLDKIYLLGQSYGGYVGQAYGIRYPENLSGLVLITTACDHSVHEKGIAELEKLGTEEQIQMGKDYLWHGTFPNNEEYDRYYKVFMDLYSYKVRTGEVSREEAEEEIRRGIPSYEAVNQWFGGEQLTFDFREELHTITCPTLVIGGRHDWVAPVSFTYEIADLIPKGKAVVMENSSHSVFTDEPEETLKEIISFILDHEKQKEKGV</sequence>
<dbReference type="PRINTS" id="PR00111">
    <property type="entry name" value="ABHYDROLASE"/>
</dbReference>
<accession>A0A2Y9BJV4</accession>
<dbReference type="GO" id="GO:0016020">
    <property type="term" value="C:membrane"/>
    <property type="evidence" value="ECO:0007669"/>
    <property type="project" value="TreeGrafter"/>
</dbReference>
<dbReference type="AlphaFoldDB" id="A0A2Y9BJV4"/>
<keyword evidence="2" id="KW-0378">Hydrolase</keyword>
<keyword evidence="5" id="KW-1185">Reference proteome</keyword>
<dbReference type="InterPro" id="IPR029058">
    <property type="entry name" value="AB_hydrolase_fold"/>
</dbReference>
<dbReference type="SUPFAM" id="SSF53474">
    <property type="entry name" value="alpha/beta-Hydrolases"/>
    <property type="match status" value="1"/>
</dbReference>
<evidence type="ECO:0000256" key="1">
    <source>
        <dbReference type="ARBA" id="ARBA00010088"/>
    </source>
</evidence>
<dbReference type="InterPro" id="IPR050266">
    <property type="entry name" value="AB_hydrolase_sf"/>
</dbReference>
<reference evidence="4 5" key="1">
    <citation type="submission" date="2018-05" db="EMBL/GenBank/DDBJ databases">
        <title>The Hungate 1000. A catalogue of reference genomes from the rumen microbiome.</title>
        <authorList>
            <person name="Kelly W."/>
        </authorList>
    </citation>
    <scope>NUCLEOTIDE SEQUENCE [LARGE SCALE GENOMIC DNA]</scope>
    <source>
        <strain evidence="4 5">NLAE-zl-C242</strain>
    </source>
</reference>
<dbReference type="Proteomes" id="UP000245845">
    <property type="component" value="Unassembled WGS sequence"/>
</dbReference>
<gene>
    <name evidence="4" type="ORF">A8806_10981</name>
</gene>
<dbReference type="EMBL" id="QGDL01000009">
    <property type="protein sequence ID" value="PWJ28202.1"/>
    <property type="molecule type" value="Genomic_DNA"/>
</dbReference>
<dbReference type="Gene3D" id="3.40.50.1820">
    <property type="entry name" value="alpha/beta hydrolase"/>
    <property type="match status" value="1"/>
</dbReference>
<dbReference type="InterPro" id="IPR000073">
    <property type="entry name" value="AB_hydrolase_1"/>
</dbReference>
<dbReference type="InterPro" id="IPR002410">
    <property type="entry name" value="Peptidase_S33"/>
</dbReference>
<dbReference type="PANTHER" id="PTHR43798">
    <property type="entry name" value="MONOACYLGLYCEROL LIPASE"/>
    <property type="match status" value="1"/>
</dbReference>
<name>A0A2Y9BJV4_9FIRM</name>
<dbReference type="RefSeq" id="WP_207657866.1">
    <property type="nucleotide sequence ID" value="NZ_BAAACK010000009.1"/>
</dbReference>
<dbReference type="PRINTS" id="PR00793">
    <property type="entry name" value="PROAMNOPTASE"/>
</dbReference>
<evidence type="ECO:0000256" key="2">
    <source>
        <dbReference type="ARBA" id="ARBA00022801"/>
    </source>
</evidence>